<evidence type="ECO:0000259" key="6">
    <source>
        <dbReference type="SMART" id="SM01011"/>
    </source>
</evidence>
<dbReference type="Gene3D" id="3.90.230.10">
    <property type="entry name" value="Creatinase/methionine aminopeptidase superfamily"/>
    <property type="match status" value="1"/>
</dbReference>
<sequence length="809" mass="90669">MKTVLHTHLSRPFWTARITAESQVRVSPGKGEGCWRGEEKSGEGKGFNAAAAAMATAARFLRRTLRASEVASRLLSTSHSIVRRAAYTTGGIIDVGQPTPKSHPELLADEEITPGITSEEYISRRKKLVDALPEKSLAIIASADQQMMTDVVPYSFRQNGDYLYITGCTQPGGVAVLSKETGLCMFMPDKHKEDVVWEGQTAGVEAAVDFFKANKAFPLSEMKKILPEMIEQSKVVYHNAKASTSSYRNFDAFRRASLNNKVKDLTHYTDELRWIKSKSEIKLMRESASIVSQTMLLSRTHREESQLAAKIEYECKMRGAQRMAFHPVVGGGANGSVVHYSRNDKKIKSGDLVLMDVGCEYHGYLSDLTRTWPPCGRFSAAQEELYSLILETNKECIKLCKPGTSIREIHHHSVHGSNLQITGHSLGMDIHDSTSLTSDKPLEPGVVITIEPGIYIPSVPILNEKAPDRFRGIGIRIEDEVLITENGHEVLTASVPKEIPHLTTLMNMGGGGSTTESHELKTAVVWQSMVKGLFMKLSVPRLRRREGAFGFKHYDPLKYGSKRGNALSEPPKTFKSSPWAALRVKRLSRPQQAAGMKSLAQSGIPVPFSGSCVWVRLETLFTDYSSTSSPEFCIEPNNKMMPHHFITFIRNPTIRDFSETVYSSQKEGGNARPNDMMKNFHDCLMKCGLFWPILRNGLIEEVLQLVNTHTILSGWNDTVIVMIQKVNYSEKVFLPDIISLAQSAFVPKRMIVDNVLVAYECFHAIKNKREGKGGMCEIKLDTHKAYDRVEWYFLKNIMLKLRFQENWVN</sequence>
<proteinExistence type="inferred from homology"/>
<evidence type="ECO:0000256" key="5">
    <source>
        <dbReference type="ARBA" id="ARBA00023211"/>
    </source>
</evidence>
<evidence type="ECO:0000313" key="7">
    <source>
        <dbReference type="EnsemblPlants" id="EMT29007"/>
    </source>
</evidence>
<dbReference type="Pfam" id="PF05195">
    <property type="entry name" value="AMP_N"/>
    <property type="match status" value="1"/>
</dbReference>
<dbReference type="AlphaFoldDB" id="M8CNF0"/>
<dbReference type="PANTHER" id="PTHR43226:SF4">
    <property type="entry name" value="XAA-PRO AMINOPEPTIDASE 3"/>
    <property type="match status" value="1"/>
</dbReference>
<evidence type="ECO:0000256" key="3">
    <source>
        <dbReference type="ARBA" id="ARBA00022723"/>
    </source>
</evidence>
<evidence type="ECO:0000256" key="4">
    <source>
        <dbReference type="ARBA" id="ARBA00022801"/>
    </source>
</evidence>
<protein>
    <submittedName>
        <fullName evidence="7">Putative Xaa-Pro aminopeptidase 3</fullName>
    </submittedName>
</protein>
<dbReference type="GO" id="GO:0030145">
    <property type="term" value="F:manganese ion binding"/>
    <property type="evidence" value="ECO:0007669"/>
    <property type="project" value="InterPro"/>
</dbReference>
<comment type="similarity">
    <text evidence="2">Belongs to the peptidase M24B family.</text>
</comment>
<comment type="cofactor">
    <cofactor evidence="1">
        <name>Mn(2+)</name>
        <dbReference type="ChEBI" id="CHEBI:29035"/>
    </cofactor>
</comment>
<accession>M8CNF0</accession>
<dbReference type="InterPro" id="IPR036005">
    <property type="entry name" value="Creatinase/aminopeptidase-like"/>
</dbReference>
<keyword evidence="5" id="KW-0464">Manganese</keyword>
<dbReference type="GO" id="GO:0006508">
    <property type="term" value="P:proteolysis"/>
    <property type="evidence" value="ECO:0007669"/>
    <property type="project" value="TreeGrafter"/>
</dbReference>
<name>M8CNF0_AEGTA</name>
<dbReference type="InterPro" id="IPR029149">
    <property type="entry name" value="Creatin/AminoP/Spt16_N"/>
</dbReference>
<dbReference type="EnsemblPlants" id="EMT29007">
    <property type="protein sequence ID" value="EMT29007"/>
    <property type="gene ID" value="F775_24513"/>
</dbReference>
<evidence type="ECO:0000256" key="1">
    <source>
        <dbReference type="ARBA" id="ARBA00001936"/>
    </source>
</evidence>
<dbReference type="InterPro" id="IPR007865">
    <property type="entry name" value="Aminopep_P_N"/>
</dbReference>
<reference evidence="7" key="1">
    <citation type="submission" date="2015-06" db="UniProtKB">
        <authorList>
            <consortium name="EnsemblPlants"/>
        </authorList>
    </citation>
    <scope>IDENTIFICATION</scope>
</reference>
<dbReference type="SUPFAM" id="SSF55920">
    <property type="entry name" value="Creatinase/aminopeptidase"/>
    <property type="match status" value="1"/>
</dbReference>
<dbReference type="SUPFAM" id="SSF53092">
    <property type="entry name" value="Creatinase/prolidase N-terminal domain"/>
    <property type="match status" value="1"/>
</dbReference>
<dbReference type="Gene3D" id="3.40.350.10">
    <property type="entry name" value="Creatinase/prolidase N-terminal domain"/>
    <property type="match status" value="1"/>
</dbReference>
<dbReference type="SMART" id="SM01011">
    <property type="entry name" value="AMP_N"/>
    <property type="match status" value="1"/>
</dbReference>
<dbReference type="GO" id="GO:0005739">
    <property type="term" value="C:mitochondrion"/>
    <property type="evidence" value="ECO:0007669"/>
    <property type="project" value="TreeGrafter"/>
</dbReference>
<feature type="domain" description="Aminopeptidase P N-terminal" evidence="6">
    <location>
        <begin position="116"/>
        <end position="246"/>
    </location>
</feature>
<organism evidence="7">
    <name type="scientific">Aegilops tauschii</name>
    <name type="common">Tausch's goatgrass</name>
    <name type="synonym">Aegilops squarrosa</name>
    <dbReference type="NCBI Taxonomy" id="37682"/>
    <lineage>
        <taxon>Eukaryota</taxon>
        <taxon>Viridiplantae</taxon>
        <taxon>Streptophyta</taxon>
        <taxon>Embryophyta</taxon>
        <taxon>Tracheophyta</taxon>
        <taxon>Spermatophyta</taxon>
        <taxon>Magnoliopsida</taxon>
        <taxon>Liliopsida</taxon>
        <taxon>Poales</taxon>
        <taxon>Poaceae</taxon>
        <taxon>BOP clade</taxon>
        <taxon>Pooideae</taxon>
        <taxon>Triticodae</taxon>
        <taxon>Triticeae</taxon>
        <taxon>Triticinae</taxon>
        <taxon>Aegilops</taxon>
    </lineage>
</organism>
<dbReference type="GO" id="GO:0070006">
    <property type="term" value="F:metalloaminopeptidase activity"/>
    <property type="evidence" value="ECO:0007669"/>
    <property type="project" value="InterPro"/>
</dbReference>
<keyword evidence="4" id="KW-0378">Hydrolase</keyword>
<dbReference type="InterPro" id="IPR052433">
    <property type="entry name" value="X-Pro_dipept-like"/>
</dbReference>
<evidence type="ECO:0000256" key="2">
    <source>
        <dbReference type="ARBA" id="ARBA00008766"/>
    </source>
</evidence>
<dbReference type="PANTHER" id="PTHR43226">
    <property type="entry name" value="XAA-PRO AMINOPEPTIDASE 3"/>
    <property type="match status" value="1"/>
</dbReference>
<dbReference type="InterPro" id="IPR000994">
    <property type="entry name" value="Pept_M24"/>
</dbReference>
<keyword evidence="3" id="KW-0479">Metal-binding</keyword>
<dbReference type="Pfam" id="PF00557">
    <property type="entry name" value="Peptidase_M24"/>
    <property type="match status" value="1"/>
</dbReference>